<protein>
    <submittedName>
        <fullName evidence="1">RNA-directed DNA polymerase, eukaryota</fullName>
    </submittedName>
</protein>
<reference evidence="1" key="1">
    <citation type="journal article" date="2019" name="Sci. Rep.">
        <title>Draft genome of Tanacetum cinerariifolium, the natural source of mosquito coil.</title>
        <authorList>
            <person name="Yamashiro T."/>
            <person name="Shiraishi A."/>
            <person name="Satake H."/>
            <person name="Nakayama K."/>
        </authorList>
    </citation>
    <scope>NUCLEOTIDE SEQUENCE</scope>
</reference>
<feature type="non-terminal residue" evidence="1">
    <location>
        <position position="201"/>
    </location>
</feature>
<keyword evidence="1" id="KW-0808">Transferase</keyword>
<dbReference type="InterPro" id="IPR036691">
    <property type="entry name" value="Endo/exonu/phosph_ase_sf"/>
</dbReference>
<comment type="caution">
    <text evidence="1">The sequence shown here is derived from an EMBL/GenBank/DDBJ whole genome shotgun (WGS) entry which is preliminary data.</text>
</comment>
<keyword evidence="1" id="KW-0548">Nucleotidyltransferase</keyword>
<dbReference type="EMBL" id="BKCJ011143268">
    <property type="protein sequence ID" value="GFC93434.1"/>
    <property type="molecule type" value="Genomic_DNA"/>
</dbReference>
<dbReference type="SUPFAM" id="SSF56219">
    <property type="entry name" value="DNase I-like"/>
    <property type="match status" value="1"/>
</dbReference>
<organism evidence="1">
    <name type="scientific">Tanacetum cinerariifolium</name>
    <name type="common">Dalmatian daisy</name>
    <name type="synonym">Chrysanthemum cinerariifolium</name>
    <dbReference type="NCBI Taxonomy" id="118510"/>
    <lineage>
        <taxon>Eukaryota</taxon>
        <taxon>Viridiplantae</taxon>
        <taxon>Streptophyta</taxon>
        <taxon>Embryophyta</taxon>
        <taxon>Tracheophyta</taxon>
        <taxon>Spermatophyta</taxon>
        <taxon>Magnoliopsida</taxon>
        <taxon>eudicotyledons</taxon>
        <taxon>Gunneridae</taxon>
        <taxon>Pentapetalae</taxon>
        <taxon>asterids</taxon>
        <taxon>campanulids</taxon>
        <taxon>Asterales</taxon>
        <taxon>Asteraceae</taxon>
        <taxon>Asteroideae</taxon>
        <taxon>Anthemideae</taxon>
        <taxon>Anthemidinae</taxon>
        <taxon>Tanacetum</taxon>
    </lineage>
</organism>
<dbReference type="AlphaFoldDB" id="A0A699S7J7"/>
<evidence type="ECO:0000313" key="1">
    <source>
        <dbReference type="EMBL" id="GFC93434.1"/>
    </source>
</evidence>
<keyword evidence="1" id="KW-0695">RNA-directed DNA polymerase</keyword>
<name>A0A699S7J7_TANCI</name>
<dbReference type="Gene3D" id="3.60.10.10">
    <property type="entry name" value="Endonuclease/exonuclease/phosphatase"/>
    <property type="match status" value="1"/>
</dbReference>
<gene>
    <name evidence="1" type="ORF">Tci_865404</name>
</gene>
<accession>A0A699S7J7</accession>
<dbReference type="GO" id="GO:0003964">
    <property type="term" value="F:RNA-directed DNA polymerase activity"/>
    <property type="evidence" value="ECO:0007669"/>
    <property type="project" value="UniProtKB-KW"/>
</dbReference>
<proteinExistence type="predicted"/>
<sequence>MNFSQESHVNESSCGISSFNFPCNTGKGGSILDVLDDMIRETKMDSITHMDVKFMWGNSNYQYITSDSVGNSGGILCVWEDSIFKKDSVSVSDNFIALFGTWLPSNSKVLIVVIYAPQSPILKRILWEYISGMIVRWYVESIVLGDFNKVRSEEERFGSLFNRASARNLNYFIALAGLIEIKMEGYSYTWLHPSATKMSKL</sequence>